<name>A0AA38CV70_9MICO</name>
<evidence type="ECO:0000256" key="4">
    <source>
        <dbReference type="ARBA" id="ARBA00023136"/>
    </source>
</evidence>
<dbReference type="Proteomes" id="UP001157161">
    <property type="component" value="Unassembled WGS sequence"/>
</dbReference>
<evidence type="ECO:0000256" key="5">
    <source>
        <dbReference type="SAM" id="Phobius"/>
    </source>
</evidence>
<organism evidence="7 8">
    <name type="scientific">Litorihabitans aurantiacus</name>
    <dbReference type="NCBI Taxonomy" id="1930061"/>
    <lineage>
        <taxon>Bacteria</taxon>
        <taxon>Bacillati</taxon>
        <taxon>Actinomycetota</taxon>
        <taxon>Actinomycetes</taxon>
        <taxon>Micrococcales</taxon>
        <taxon>Beutenbergiaceae</taxon>
        <taxon>Litorihabitans</taxon>
    </lineage>
</organism>
<feature type="transmembrane region" description="Helical" evidence="5">
    <location>
        <begin position="82"/>
        <end position="101"/>
    </location>
</feature>
<comment type="subcellular location">
    <subcellularLocation>
        <location evidence="1">Cell membrane</location>
        <topology evidence="1">Multi-pass membrane protein</topology>
    </subcellularLocation>
</comment>
<gene>
    <name evidence="7" type="ORF">GCM10025875_25220</name>
</gene>
<feature type="transmembrane region" description="Helical" evidence="5">
    <location>
        <begin position="356"/>
        <end position="383"/>
    </location>
</feature>
<dbReference type="Gene3D" id="1.20.1250.20">
    <property type="entry name" value="MFS general substrate transporter like domains"/>
    <property type="match status" value="1"/>
</dbReference>
<accession>A0AA38CV70</accession>
<dbReference type="Pfam" id="PF07690">
    <property type="entry name" value="MFS_1"/>
    <property type="match status" value="1"/>
</dbReference>
<dbReference type="PROSITE" id="PS50850">
    <property type="entry name" value="MFS"/>
    <property type="match status" value="1"/>
</dbReference>
<keyword evidence="8" id="KW-1185">Reference proteome</keyword>
<evidence type="ECO:0000259" key="6">
    <source>
        <dbReference type="PROSITE" id="PS50850"/>
    </source>
</evidence>
<feature type="transmembrane region" description="Helical" evidence="5">
    <location>
        <begin position="331"/>
        <end position="350"/>
    </location>
</feature>
<keyword evidence="3 5" id="KW-1133">Transmembrane helix</keyword>
<feature type="transmembrane region" description="Helical" evidence="5">
    <location>
        <begin position="122"/>
        <end position="142"/>
    </location>
</feature>
<dbReference type="SUPFAM" id="SSF103473">
    <property type="entry name" value="MFS general substrate transporter"/>
    <property type="match status" value="1"/>
</dbReference>
<feature type="transmembrane region" description="Helical" evidence="5">
    <location>
        <begin position="55"/>
        <end position="76"/>
    </location>
</feature>
<feature type="transmembrane region" description="Helical" evidence="5">
    <location>
        <begin position="24"/>
        <end position="43"/>
    </location>
</feature>
<feature type="transmembrane region" description="Helical" evidence="5">
    <location>
        <begin position="300"/>
        <end position="319"/>
    </location>
</feature>
<feature type="domain" description="Major facilitator superfamily (MFS) profile" evidence="6">
    <location>
        <begin position="1"/>
        <end position="459"/>
    </location>
</feature>
<evidence type="ECO:0000256" key="1">
    <source>
        <dbReference type="ARBA" id="ARBA00004651"/>
    </source>
</evidence>
<evidence type="ECO:0000313" key="7">
    <source>
        <dbReference type="EMBL" id="GMA32530.1"/>
    </source>
</evidence>
<proteinExistence type="predicted"/>
<reference evidence="7" key="1">
    <citation type="journal article" date="2014" name="Int. J. Syst. Evol. Microbiol.">
        <title>Complete genome sequence of Corynebacterium casei LMG S-19264T (=DSM 44701T), isolated from a smear-ripened cheese.</title>
        <authorList>
            <consortium name="US DOE Joint Genome Institute (JGI-PGF)"/>
            <person name="Walter F."/>
            <person name="Albersmeier A."/>
            <person name="Kalinowski J."/>
            <person name="Ruckert C."/>
        </authorList>
    </citation>
    <scope>NUCLEOTIDE SEQUENCE</scope>
    <source>
        <strain evidence="7">NBRC 112290</strain>
    </source>
</reference>
<feature type="transmembrane region" description="Helical" evidence="5">
    <location>
        <begin position="404"/>
        <end position="423"/>
    </location>
</feature>
<feature type="transmembrane region" description="Helical" evidence="5">
    <location>
        <begin position="219"/>
        <end position="238"/>
    </location>
</feature>
<feature type="transmembrane region" description="Helical" evidence="5">
    <location>
        <begin position="259"/>
        <end position="280"/>
    </location>
</feature>
<feature type="transmembrane region" description="Helical" evidence="5">
    <location>
        <begin position="194"/>
        <end position="213"/>
    </location>
</feature>
<dbReference type="PANTHER" id="PTHR42718:SF49">
    <property type="entry name" value="EXPORT PROTEIN"/>
    <property type="match status" value="1"/>
</dbReference>
<feature type="transmembrane region" description="Helical" evidence="5">
    <location>
        <begin position="154"/>
        <end position="174"/>
    </location>
</feature>
<feature type="transmembrane region" description="Helical" evidence="5">
    <location>
        <begin position="435"/>
        <end position="455"/>
    </location>
</feature>
<comment type="caution">
    <text evidence="7">The sequence shown here is derived from an EMBL/GenBank/DDBJ whole genome shotgun (WGS) entry which is preliminary data.</text>
</comment>
<dbReference type="RefSeq" id="WP_284251210.1">
    <property type="nucleotide sequence ID" value="NZ_BSUM01000001.1"/>
</dbReference>
<protein>
    <submittedName>
        <fullName evidence="7">MFS transporter</fullName>
    </submittedName>
</protein>
<sequence>MLQGYYTPLFTDVARRLTITDADVNWLEALQLLVSALVVPVLARLGDLLGHRRVLLASLVVTAVASWAVALAPTFATFLVAWALQGFYVAWLPLNVAIIYGRARRLAATDPSADVPATTRRATGVIVVALQAGAIGGALVAGQLGTLLADRLTIVLAVPALLVTAALAVVWRLVPADVPATHDGERDRHPTIDVRGAVVLSLALLAVTGGLSLVRLDGVTIWVGLLVAVGLALGAIFVRLEQRTAAPLIDIALVRRPTLWPVFLTAGLFGVSVLGAQGPLSTFARTDPAVHGHGLGLTSATASYLIGAYVLSLLVGAALFSRLSTALTPRLVLIGASALVATGYLALIGLHGSAVSVASCMVVAGLGSGALVAALPAAAAAAAPASSTGMATGLTNTTKTVGGSFASSVFALALAGGASSPAADGVTAAPLSGYVTVWAICGGTAVLALIALLTVPRVAFTSVPADAVA</sequence>
<dbReference type="Gene3D" id="1.20.1720.10">
    <property type="entry name" value="Multidrug resistance protein D"/>
    <property type="match status" value="1"/>
</dbReference>
<reference evidence="7" key="2">
    <citation type="submission" date="2023-02" db="EMBL/GenBank/DDBJ databases">
        <authorList>
            <person name="Sun Q."/>
            <person name="Mori K."/>
        </authorList>
    </citation>
    <scope>NUCLEOTIDE SEQUENCE</scope>
    <source>
        <strain evidence="7">NBRC 112290</strain>
    </source>
</reference>
<dbReference type="GO" id="GO:0005886">
    <property type="term" value="C:plasma membrane"/>
    <property type="evidence" value="ECO:0007669"/>
    <property type="project" value="UniProtKB-SubCell"/>
</dbReference>
<dbReference type="InterPro" id="IPR011701">
    <property type="entry name" value="MFS"/>
</dbReference>
<keyword evidence="4 5" id="KW-0472">Membrane</keyword>
<dbReference type="InterPro" id="IPR036259">
    <property type="entry name" value="MFS_trans_sf"/>
</dbReference>
<dbReference type="AlphaFoldDB" id="A0AA38CV70"/>
<dbReference type="InterPro" id="IPR020846">
    <property type="entry name" value="MFS_dom"/>
</dbReference>
<keyword evidence="2 5" id="KW-0812">Transmembrane</keyword>
<evidence type="ECO:0000256" key="2">
    <source>
        <dbReference type="ARBA" id="ARBA00022692"/>
    </source>
</evidence>
<evidence type="ECO:0000256" key="3">
    <source>
        <dbReference type="ARBA" id="ARBA00022989"/>
    </source>
</evidence>
<dbReference type="EMBL" id="BSUM01000001">
    <property type="protein sequence ID" value="GMA32530.1"/>
    <property type="molecule type" value="Genomic_DNA"/>
</dbReference>
<evidence type="ECO:0000313" key="8">
    <source>
        <dbReference type="Proteomes" id="UP001157161"/>
    </source>
</evidence>
<dbReference type="PANTHER" id="PTHR42718">
    <property type="entry name" value="MAJOR FACILITATOR SUPERFAMILY MULTIDRUG TRANSPORTER MFSC"/>
    <property type="match status" value="1"/>
</dbReference>
<dbReference type="GO" id="GO:0022857">
    <property type="term" value="F:transmembrane transporter activity"/>
    <property type="evidence" value="ECO:0007669"/>
    <property type="project" value="InterPro"/>
</dbReference>